<feature type="transmembrane region" description="Helical" evidence="1">
    <location>
        <begin position="6"/>
        <end position="28"/>
    </location>
</feature>
<proteinExistence type="predicted"/>
<evidence type="ECO:0000313" key="3">
    <source>
        <dbReference type="Proteomes" id="UP000184603"/>
    </source>
</evidence>
<keyword evidence="3" id="KW-1185">Reference proteome</keyword>
<dbReference type="Proteomes" id="UP000184603">
    <property type="component" value="Unassembled WGS sequence"/>
</dbReference>
<name>A0A1M7XWR9_9BACT</name>
<keyword evidence="1" id="KW-0812">Transmembrane</keyword>
<sequence length="168" mass="19202">MKTRSLFFRVNTIAIASIFLIATCAIPLEARTTEGRTRTSVHQKNRANINTRDVQRNRDINRNTNVNRNVNVNKNVNVNVKGDRRYYDGRHYYDYNRHHHHHNDVGRAWAIGALTGLMVGTIIASSSMSPSCGTVYVNGYPYRQCGSTWYQPQYVGSQVNYVVVNPPR</sequence>
<gene>
    <name evidence="2" type="ORF">SAMN02745220_00340</name>
</gene>
<keyword evidence="1" id="KW-1133">Transmembrane helix</keyword>
<evidence type="ECO:0000313" key="2">
    <source>
        <dbReference type="EMBL" id="SHO43219.1"/>
    </source>
</evidence>
<dbReference type="OrthoDB" id="123540at2"/>
<accession>A0A1M7XWR9</accession>
<evidence type="ECO:0000256" key="1">
    <source>
        <dbReference type="SAM" id="Phobius"/>
    </source>
</evidence>
<organism evidence="2 3">
    <name type="scientific">Desulfopila aestuarii DSM 18488</name>
    <dbReference type="NCBI Taxonomy" id="1121416"/>
    <lineage>
        <taxon>Bacteria</taxon>
        <taxon>Pseudomonadati</taxon>
        <taxon>Thermodesulfobacteriota</taxon>
        <taxon>Desulfobulbia</taxon>
        <taxon>Desulfobulbales</taxon>
        <taxon>Desulfocapsaceae</taxon>
        <taxon>Desulfopila</taxon>
    </lineage>
</organism>
<dbReference type="EMBL" id="FRFE01000001">
    <property type="protein sequence ID" value="SHO43219.1"/>
    <property type="molecule type" value="Genomic_DNA"/>
</dbReference>
<dbReference type="STRING" id="1121416.SAMN02745220_00340"/>
<protein>
    <submittedName>
        <fullName evidence="2">Uncharacterized protein</fullName>
    </submittedName>
</protein>
<reference evidence="2 3" key="1">
    <citation type="submission" date="2016-12" db="EMBL/GenBank/DDBJ databases">
        <authorList>
            <person name="Song W.-J."/>
            <person name="Kurnit D.M."/>
        </authorList>
    </citation>
    <scope>NUCLEOTIDE SEQUENCE [LARGE SCALE GENOMIC DNA]</scope>
    <source>
        <strain evidence="2 3">DSM 18488</strain>
    </source>
</reference>
<keyword evidence="1" id="KW-0472">Membrane</keyword>
<dbReference type="AlphaFoldDB" id="A0A1M7XWR9"/>
<dbReference type="RefSeq" id="WP_073611682.1">
    <property type="nucleotide sequence ID" value="NZ_FRFE01000001.1"/>
</dbReference>